<evidence type="ECO:0000313" key="1">
    <source>
        <dbReference type="EMBL" id="MED6169149.1"/>
    </source>
</evidence>
<keyword evidence="2" id="KW-1185">Reference proteome</keyword>
<reference evidence="1 2" key="1">
    <citation type="journal article" date="2023" name="Plants (Basel)">
        <title>Bridging the Gap: Combining Genomics and Transcriptomics Approaches to Understand Stylosanthes scabra, an Orphan Legume from the Brazilian Caatinga.</title>
        <authorList>
            <person name="Ferreira-Neto J.R.C."/>
            <person name="da Silva M.D."/>
            <person name="Binneck E."/>
            <person name="de Melo N.F."/>
            <person name="da Silva R.H."/>
            <person name="de Melo A.L.T.M."/>
            <person name="Pandolfi V."/>
            <person name="Bustamante F.O."/>
            <person name="Brasileiro-Vidal A.C."/>
            <person name="Benko-Iseppon A.M."/>
        </authorList>
    </citation>
    <scope>NUCLEOTIDE SEQUENCE [LARGE SCALE GENOMIC DNA]</scope>
    <source>
        <tissue evidence="1">Leaves</tissue>
    </source>
</reference>
<comment type="caution">
    <text evidence="1">The sequence shown here is derived from an EMBL/GenBank/DDBJ whole genome shotgun (WGS) entry which is preliminary data.</text>
</comment>
<dbReference type="EMBL" id="JASCZI010151091">
    <property type="protein sequence ID" value="MED6169149.1"/>
    <property type="molecule type" value="Genomic_DNA"/>
</dbReference>
<gene>
    <name evidence="1" type="ORF">PIB30_018676</name>
</gene>
<name>A0ABU6V7D4_9FABA</name>
<organism evidence="1 2">
    <name type="scientific">Stylosanthes scabra</name>
    <dbReference type="NCBI Taxonomy" id="79078"/>
    <lineage>
        <taxon>Eukaryota</taxon>
        <taxon>Viridiplantae</taxon>
        <taxon>Streptophyta</taxon>
        <taxon>Embryophyta</taxon>
        <taxon>Tracheophyta</taxon>
        <taxon>Spermatophyta</taxon>
        <taxon>Magnoliopsida</taxon>
        <taxon>eudicotyledons</taxon>
        <taxon>Gunneridae</taxon>
        <taxon>Pentapetalae</taxon>
        <taxon>rosids</taxon>
        <taxon>fabids</taxon>
        <taxon>Fabales</taxon>
        <taxon>Fabaceae</taxon>
        <taxon>Papilionoideae</taxon>
        <taxon>50 kb inversion clade</taxon>
        <taxon>dalbergioids sensu lato</taxon>
        <taxon>Dalbergieae</taxon>
        <taxon>Pterocarpus clade</taxon>
        <taxon>Stylosanthes</taxon>
    </lineage>
</organism>
<accession>A0ABU6V7D4</accession>
<dbReference type="Proteomes" id="UP001341840">
    <property type="component" value="Unassembled WGS sequence"/>
</dbReference>
<dbReference type="PANTHER" id="PTHR33430:SF7">
    <property type="entry name" value="OS07G0240400 PROTEIN"/>
    <property type="match status" value="1"/>
</dbReference>
<proteinExistence type="predicted"/>
<evidence type="ECO:0000313" key="2">
    <source>
        <dbReference type="Proteomes" id="UP001341840"/>
    </source>
</evidence>
<dbReference type="PANTHER" id="PTHR33430">
    <property type="entry name" value="MATERNAL EFFECT EMBRYO ARREST PROTEIN"/>
    <property type="match status" value="1"/>
</dbReference>
<sequence length="314" mass="36082">MVYIPNICEKFQKYPYHSGKDKDTVHFDDNAFRKIRRCKQNAISSSSFTSLHITALDAIVNVYSLFTIAIIVGLSWNPNDPSNNLNHDPACSPTAAIAENLVYSFRSFLFSSLVALTLKQVIRLSRNHHFFIRYLAVVEFIAACINRSASALACSSPALLCGWMHLPYVRPHQRCPDQAWNTRLRHLPCLRRRCATRHTRSHRLPYLRFRCSFGFARMLIFEMRTKGKDVKFHIAIGAREIRSTVKSTGIFDTPEHLNTVRNKGAIELKENQTELERKLVSSNGQMAIDPLIVDLKKSTRERNKSKRLEDYTPQ</sequence>
<protein>
    <submittedName>
        <fullName evidence="1">Uncharacterized protein</fullName>
    </submittedName>
</protein>